<proteinExistence type="predicted"/>
<gene>
    <name evidence="1" type="ORF">NDU88_003002</name>
</gene>
<dbReference type="EMBL" id="JANPWB010000004">
    <property type="protein sequence ID" value="KAJ1193706.1"/>
    <property type="molecule type" value="Genomic_DNA"/>
</dbReference>
<organism evidence="1 2">
    <name type="scientific">Pleurodeles waltl</name>
    <name type="common">Iberian ribbed newt</name>
    <dbReference type="NCBI Taxonomy" id="8319"/>
    <lineage>
        <taxon>Eukaryota</taxon>
        <taxon>Metazoa</taxon>
        <taxon>Chordata</taxon>
        <taxon>Craniata</taxon>
        <taxon>Vertebrata</taxon>
        <taxon>Euteleostomi</taxon>
        <taxon>Amphibia</taxon>
        <taxon>Batrachia</taxon>
        <taxon>Caudata</taxon>
        <taxon>Salamandroidea</taxon>
        <taxon>Salamandridae</taxon>
        <taxon>Pleurodelinae</taxon>
        <taxon>Pleurodeles</taxon>
    </lineage>
</organism>
<name>A0AAV7UZD8_PLEWA</name>
<comment type="caution">
    <text evidence="1">The sequence shown here is derived from an EMBL/GenBank/DDBJ whole genome shotgun (WGS) entry which is preliminary data.</text>
</comment>
<reference evidence="1" key="1">
    <citation type="journal article" date="2022" name="bioRxiv">
        <title>Sequencing and chromosome-scale assembly of the giantPleurodeles waltlgenome.</title>
        <authorList>
            <person name="Brown T."/>
            <person name="Elewa A."/>
            <person name="Iarovenko S."/>
            <person name="Subramanian E."/>
            <person name="Araus A.J."/>
            <person name="Petzold A."/>
            <person name="Susuki M."/>
            <person name="Suzuki K.-i.T."/>
            <person name="Hayashi T."/>
            <person name="Toyoda A."/>
            <person name="Oliveira C."/>
            <person name="Osipova E."/>
            <person name="Leigh N.D."/>
            <person name="Simon A."/>
            <person name="Yun M.H."/>
        </authorList>
    </citation>
    <scope>NUCLEOTIDE SEQUENCE</scope>
    <source>
        <strain evidence="1">20211129_DDA</strain>
        <tissue evidence="1">Liver</tissue>
    </source>
</reference>
<sequence length="76" mass="8222">MLFLHATAQHRVPNLYRVLPAVEFSGALERGERLTVEVPEDATAAVFTVGLNKHIKTNKMALTSVTTLKCGNEGAS</sequence>
<keyword evidence="2" id="KW-1185">Reference proteome</keyword>
<dbReference type="Proteomes" id="UP001066276">
    <property type="component" value="Chromosome 2_2"/>
</dbReference>
<protein>
    <submittedName>
        <fullName evidence="1">Uncharacterized protein</fullName>
    </submittedName>
</protein>
<evidence type="ECO:0000313" key="1">
    <source>
        <dbReference type="EMBL" id="KAJ1193706.1"/>
    </source>
</evidence>
<accession>A0AAV7UZD8</accession>
<evidence type="ECO:0000313" key="2">
    <source>
        <dbReference type="Proteomes" id="UP001066276"/>
    </source>
</evidence>
<dbReference type="AlphaFoldDB" id="A0AAV7UZD8"/>